<comment type="pathway">
    <text evidence="2">Protein modification; protein ubiquitination.</text>
</comment>
<dbReference type="SMART" id="SM00504">
    <property type="entry name" value="Ubox"/>
    <property type="match status" value="1"/>
</dbReference>
<dbReference type="SUPFAM" id="SSF57850">
    <property type="entry name" value="RING/U-box"/>
    <property type="match status" value="1"/>
</dbReference>
<dbReference type="SUPFAM" id="SSF48371">
    <property type="entry name" value="ARM repeat"/>
    <property type="match status" value="1"/>
</dbReference>
<protein>
    <recommendedName>
        <fullName evidence="3">RING-type E3 ubiquitin transferase</fullName>
        <ecNumber evidence="3">2.3.2.27</ecNumber>
    </recommendedName>
</protein>
<evidence type="ECO:0000256" key="2">
    <source>
        <dbReference type="ARBA" id="ARBA00004906"/>
    </source>
</evidence>
<dbReference type="GO" id="GO:0016567">
    <property type="term" value="P:protein ubiquitination"/>
    <property type="evidence" value="ECO:0007669"/>
    <property type="project" value="UniProtKB-UniPathway"/>
</dbReference>
<evidence type="ECO:0000313" key="7">
    <source>
        <dbReference type="EMBL" id="TVU13780.1"/>
    </source>
</evidence>
<dbReference type="FunFam" id="1.25.10.10:FF:000330">
    <property type="entry name" value="RING-type E3 ubiquitin transferase"/>
    <property type="match status" value="1"/>
</dbReference>
<sequence>MAKPAPAEDAAALRRRLRRSLAAVAAGGTGADAFEEAAAALEALREAELGRGGRKGGTGGRGEAEAAPVPALFLCPISSRIMADPVVVASGQTYDRQFIEEWFSAGNKLCPQTQEALSNTTLIPNNLVRGMISQWCAENGFNLPSVVNQEENQFTNEEQKTFEQVFKKITSSPKSIEMKQAIKDLRLLTKRNSEFRAVLEDRPDSISRMIFARSTPGLQNDPQVLEDMVTVILNFSLHESNKKIIGDDPEAIPFLVWALKSGDMGSRGNSAAAIFTLSALDSNKEKIGELGAMEPLVDLFDNGNIVAKKDAASAIFNLCLLHENKSRAMKNGIVDVAMRAIDDQLLIDAALAILALLSSNYEVVEMITEFDGATSMLRAIRESECSRSKENAVVVLFAICMYNRTKLKEVDADENINGSLALLSQNGTPRARRKAAGILEKMKRTMHNRHSSC</sequence>
<accession>A0A5J9TQZ1</accession>
<dbReference type="InterPro" id="IPR013083">
    <property type="entry name" value="Znf_RING/FYVE/PHD"/>
</dbReference>
<dbReference type="Gene3D" id="3.30.40.10">
    <property type="entry name" value="Zinc/RING finger domain, C3HC4 (zinc finger)"/>
    <property type="match status" value="1"/>
</dbReference>
<comment type="catalytic activity">
    <reaction evidence="1">
        <text>S-ubiquitinyl-[E2 ubiquitin-conjugating enzyme]-L-cysteine + [acceptor protein]-L-lysine = [E2 ubiquitin-conjugating enzyme]-L-cysteine + N(6)-ubiquitinyl-[acceptor protein]-L-lysine.</text>
        <dbReference type="EC" id="2.3.2.27"/>
    </reaction>
</comment>
<evidence type="ECO:0000259" key="6">
    <source>
        <dbReference type="PROSITE" id="PS51698"/>
    </source>
</evidence>
<evidence type="ECO:0000256" key="5">
    <source>
        <dbReference type="ARBA" id="ARBA00022786"/>
    </source>
</evidence>
<dbReference type="Proteomes" id="UP000324897">
    <property type="component" value="Unassembled WGS sequence"/>
</dbReference>
<evidence type="ECO:0000256" key="3">
    <source>
        <dbReference type="ARBA" id="ARBA00012483"/>
    </source>
</evidence>
<feature type="non-terminal residue" evidence="7">
    <location>
        <position position="1"/>
    </location>
</feature>
<dbReference type="OrthoDB" id="7537227at2759"/>
<dbReference type="PROSITE" id="PS51698">
    <property type="entry name" value="U_BOX"/>
    <property type="match status" value="1"/>
</dbReference>
<reference evidence="7 8" key="1">
    <citation type="journal article" date="2019" name="Sci. Rep.">
        <title>A high-quality genome of Eragrostis curvula grass provides insights into Poaceae evolution and supports new strategies to enhance forage quality.</title>
        <authorList>
            <person name="Carballo J."/>
            <person name="Santos B.A.C.M."/>
            <person name="Zappacosta D."/>
            <person name="Garbus I."/>
            <person name="Selva J.P."/>
            <person name="Gallo C.A."/>
            <person name="Diaz A."/>
            <person name="Albertini E."/>
            <person name="Caccamo M."/>
            <person name="Echenique V."/>
        </authorList>
    </citation>
    <scope>NUCLEOTIDE SEQUENCE [LARGE SCALE GENOMIC DNA]</scope>
    <source>
        <strain evidence="8">cv. Victoria</strain>
        <tissue evidence="7">Leaf</tissue>
    </source>
</reference>
<evidence type="ECO:0000313" key="8">
    <source>
        <dbReference type="Proteomes" id="UP000324897"/>
    </source>
</evidence>
<dbReference type="PANTHER" id="PTHR23315">
    <property type="entry name" value="U BOX DOMAIN-CONTAINING"/>
    <property type="match status" value="1"/>
</dbReference>
<proteinExistence type="predicted"/>
<dbReference type="EC" id="2.3.2.27" evidence="3"/>
<dbReference type="InterPro" id="IPR058678">
    <property type="entry name" value="ARM_PUB"/>
</dbReference>
<evidence type="ECO:0000256" key="1">
    <source>
        <dbReference type="ARBA" id="ARBA00000900"/>
    </source>
</evidence>
<keyword evidence="8" id="KW-1185">Reference proteome</keyword>
<dbReference type="InterPro" id="IPR016024">
    <property type="entry name" value="ARM-type_fold"/>
</dbReference>
<dbReference type="AlphaFoldDB" id="A0A5J9TQZ1"/>
<organism evidence="7 8">
    <name type="scientific">Eragrostis curvula</name>
    <name type="common">weeping love grass</name>
    <dbReference type="NCBI Taxonomy" id="38414"/>
    <lineage>
        <taxon>Eukaryota</taxon>
        <taxon>Viridiplantae</taxon>
        <taxon>Streptophyta</taxon>
        <taxon>Embryophyta</taxon>
        <taxon>Tracheophyta</taxon>
        <taxon>Spermatophyta</taxon>
        <taxon>Magnoliopsida</taxon>
        <taxon>Liliopsida</taxon>
        <taxon>Poales</taxon>
        <taxon>Poaceae</taxon>
        <taxon>PACMAD clade</taxon>
        <taxon>Chloridoideae</taxon>
        <taxon>Eragrostideae</taxon>
        <taxon>Eragrostidinae</taxon>
        <taxon>Eragrostis</taxon>
    </lineage>
</organism>
<evidence type="ECO:0000256" key="4">
    <source>
        <dbReference type="ARBA" id="ARBA00022679"/>
    </source>
</evidence>
<dbReference type="PANTHER" id="PTHR23315:SF250">
    <property type="entry name" value="RING-TYPE E3 UBIQUITIN TRANSFERASE"/>
    <property type="match status" value="1"/>
</dbReference>
<dbReference type="UniPathway" id="UPA00143"/>
<keyword evidence="5" id="KW-0833">Ubl conjugation pathway</keyword>
<dbReference type="Gene3D" id="1.25.10.10">
    <property type="entry name" value="Leucine-rich Repeat Variant"/>
    <property type="match status" value="1"/>
</dbReference>
<dbReference type="Pfam" id="PF25598">
    <property type="entry name" value="ARM_PUB"/>
    <property type="match status" value="1"/>
</dbReference>
<dbReference type="Gramene" id="TVU13780">
    <property type="protein sequence ID" value="TVU13780"/>
    <property type="gene ID" value="EJB05_37206"/>
</dbReference>
<dbReference type="EMBL" id="RWGY01000031">
    <property type="protein sequence ID" value="TVU13780.1"/>
    <property type="molecule type" value="Genomic_DNA"/>
</dbReference>
<gene>
    <name evidence="7" type="ORF">EJB05_37206</name>
</gene>
<name>A0A5J9TQZ1_9POAL</name>
<dbReference type="InterPro" id="IPR045210">
    <property type="entry name" value="RING-Ubox_PUB"/>
</dbReference>
<dbReference type="InterPro" id="IPR011989">
    <property type="entry name" value="ARM-like"/>
</dbReference>
<feature type="domain" description="U-box" evidence="6">
    <location>
        <begin position="68"/>
        <end position="142"/>
    </location>
</feature>
<keyword evidence="4" id="KW-0808">Transferase</keyword>
<comment type="caution">
    <text evidence="7">The sequence shown here is derived from an EMBL/GenBank/DDBJ whole genome shotgun (WGS) entry which is preliminary data.</text>
</comment>
<dbReference type="Pfam" id="PF04564">
    <property type="entry name" value="U-box"/>
    <property type="match status" value="1"/>
</dbReference>
<dbReference type="GO" id="GO:0061630">
    <property type="term" value="F:ubiquitin protein ligase activity"/>
    <property type="evidence" value="ECO:0007669"/>
    <property type="project" value="UniProtKB-EC"/>
</dbReference>
<dbReference type="CDD" id="cd16664">
    <property type="entry name" value="RING-Ubox_PUB"/>
    <property type="match status" value="1"/>
</dbReference>
<dbReference type="InterPro" id="IPR003613">
    <property type="entry name" value="Ubox_domain"/>
</dbReference>